<accession>A0A2T1A8T6</accession>
<dbReference type="OrthoDB" id="5242510at2"/>
<dbReference type="InterPro" id="IPR021848">
    <property type="entry name" value="HODM_asu-like"/>
</dbReference>
<proteinExistence type="predicted"/>
<reference evidence="1 2" key="1">
    <citation type="submission" date="2018-03" db="EMBL/GenBank/DDBJ databases">
        <title>Genomic Encyclopedia of Archaeal and Bacterial Type Strains, Phase II (KMG-II): from individual species to whole genera.</title>
        <authorList>
            <person name="Goeker M."/>
        </authorList>
    </citation>
    <scope>NUCLEOTIDE SEQUENCE [LARGE SCALE GENOMIC DNA]</scope>
    <source>
        <strain evidence="1 2">DSM 25328</strain>
    </source>
</reference>
<dbReference type="EMBL" id="PVUF01000018">
    <property type="protein sequence ID" value="PRZ45010.1"/>
    <property type="molecule type" value="Genomic_DNA"/>
</dbReference>
<comment type="caution">
    <text evidence="1">The sequence shown here is derived from an EMBL/GenBank/DDBJ whole genome shotgun (WGS) entry which is preliminary data.</text>
</comment>
<dbReference type="Pfam" id="PF11927">
    <property type="entry name" value="HODM_asu-like"/>
    <property type="match status" value="1"/>
</dbReference>
<dbReference type="RefSeq" id="WP_106165260.1">
    <property type="nucleotide sequence ID" value="NZ_PVUF01000018.1"/>
</dbReference>
<dbReference type="Proteomes" id="UP000237718">
    <property type="component" value="Unassembled WGS sequence"/>
</dbReference>
<name>A0A2T1A8T6_TRISK</name>
<dbReference type="AlphaFoldDB" id="A0A2T1A8T6"/>
<evidence type="ECO:0000313" key="1">
    <source>
        <dbReference type="EMBL" id="PRZ45010.1"/>
    </source>
</evidence>
<organism evidence="1 2">
    <name type="scientific">Tritonibacter scottomollicae</name>
    <name type="common">Epibacterium scottomollicae</name>
    <dbReference type="NCBI Taxonomy" id="483013"/>
    <lineage>
        <taxon>Bacteria</taxon>
        <taxon>Pseudomonadati</taxon>
        <taxon>Pseudomonadota</taxon>
        <taxon>Alphaproteobacteria</taxon>
        <taxon>Rhodobacterales</taxon>
        <taxon>Paracoccaceae</taxon>
        <taxon>Tritonibacter</taxon>
    </lineage>
</organism>
<evidence type="ECO:0000313" key="2">
    <source>
        <dbReference type="Proteomes" id="UP000237718"/>
    </source>
</evidence>
<sequence>MTEILQTSIPYNPLAPRPLPGIQPLPPEDWLRFDDGFAAQLGERERLLRDHRDAVLAMDDAAEPAAQELLDQVLAVRYGAQVNASHVTRPDGVTVAIDRSVPMETLGRIAQQDFCILEKPEASDEHVLTAAILCFPASWTLAQKFMKPLLAIHTPVADYDEGIARRVQRLFDGVQAGRPLWRFNALWYADPSLHQPRREEDPRATSTPETQHYMRSELQSIYRLPRTRAVIFSIHTTVLTRADVLAQWASEAGPEA</sequence>
<protein>
    <submittedName>
        <fullName evidence="1">Uncharacterized protein DUF3445</fullName>
    </submittedName>
</protein>
<gene>
    <name evidence="1" type="ORF">CLV89_11815</name>
</gene>